<evidence type="ECO:0000313" key="2">
    <source>
        <dbReference type="Proteomes" id="UP000813876"/>
    </source>
</evidence>
<dbReference type="RefSeq" id="WP_232581169.1">
    <property type="nucleotide sequence ID" value="NZ_WMCP01000002.1"/>
</dbReference>
<dbReference type="Proteomes" id="UP000813876">
    <property type="component" value="Unassembled WGS sequence"/>
</dbReference>
<evidence type="ECO:0000313" key="1">
    <source>
        <dbReference type="EMBL" id="MCF2300888.1"/>
    </source>
</evidence>
<protein>
    <submittedName>
        <fullName evidence="1">Uncharacterized protein</fullName>
    </submittedName>
</protein>
<proteinExistence type="predicted"/>
<accession>A0AAW4ZU73</accession>
<sequence length="70" mass="7820">MMNFQIAIPVPFVTIQQYSQLTGMAIGTIKDKIGKGDIIIKTKKLPREQPLVNMVAMQQIAMKEAEMKVA</sequence>
<organism evidence="1 2">
    <name type="scientific">Photobacterium phosphoreum</name>
    <dbReference type="NCBI Taxonomy" id="659"/>
    <lineage>
        <taxon>Bacteria</taxon>
        <taxon>Pseudomonadati</taxon>
        <taxon>Pseudomonadota</taxon>
        <taxon>Gammaproteobacteria</taxon>
        <taxon>Vibrionales</taxon>
        <taxon>Vibrionaceae</taxon>
        <taxon>Photobacterium</taxon>
    </lineage>
</organism>
<name>A0AAW4ZU73_PHOPO</name>
<reference evidence="1" key="1">
    <citation type="submission" date="2019-11" db="EMBL/GenBank/DDBJ databases">
        <title>Comparative genomics of photobacteria reveal adaptation to distinct habitats.</title>
        <authorList>
            <person name="Fuertes-Perez S."/>
            <person name="Hilgarth M."/>
            <person name="Vogel R.F."/>
        </authorList>
    </citation>
    <scope>NUCLEOTIDE SEQUENCE</scope>
    <source>
        <strain evidence="1">TMW2.2145</strain>
    </source>
</reference>
<comment type="caution">
    <text evidence="1">The sequence shown here is derived from an EMBL/GenBank/DDBJ whole genome shotgun (WGS) entry which is preliminary data.</text>
</comment>
<gene>
    <name evidence="1" type="ORF">GLP33_03990</name>
</gene>
<dbReference type="EMBL" id="WMCP01000002">
    <property type="protein sequence ID" value="MCF2300888.1"/>
    <property type="molecule type" value="Genomic_DNA"/>
</dbReference>
<dbReference type="AlphaFoldDB" id="A0AAW4ZU73"/>